<keyword evidence="3" id="KW-1185">Reference proteome</keyword>
<dbReference type="Proteomes" id="UP000003081">
    <property type="component" value="Unassembled WGS sequence"/>
</dbReference>
<evidence type="ECO:0000313" key="2">
    <source>
        <dbReference type="EMBL" id="EEP53108.1"/>
    </source>
</evidence>
<comment type="caution">
    <text evidence="2">The sequence shown here is derived from an EMBL/GenBank/DDBJ whole genome shotgun (WGS) entry which is preliminary data.</text>
</comment>
<dbReference type="RefSeq" id="WP_003409200.1">
    <property type="nucleotide sequence ID" value="NZ_ACOM01000005.1"/>
</dbReference>
<dbReference type="InterPro" id="IPR018392">
    <property type="entry name" value="LysM"/>
</dbReference>
<feature type="domain" description="LysM" evidence="1">
    <location>
        <begin position="160"/>
        <end position="207"/>
    </location>
</feature>
<name>C4IKA0_CLOBU</name>
<accession>C4IKA0</accession>
<reference evidence="2 3" key="1">
    <citation type="submission" date="2009-08" db="EMBL/GenBank/DDBJ databases">
        <authorList>
            <person name="Shrivastava S."/>
            <person name="Brinkac L.B."/>
            <person name="Brown J.L."/>
            <person name="Bruce D.B."/>
            <person name="Detter C."/>
            <person name="Green L.D."/>
            <person name="Munk C.A."/>
            <person name="Rogers Y.C."/>
            <person name="Tapia R."/>
            <person name="Sims D.R."/>
            <person name="Smith L.A."/>
            <person name="Smith T.J."/>
            <person name="Sutton G."/>
            <person name="Brettin T."/>
        </authorList>
    </citation>
    <scope>NUCLEOTIDE SEQUENCE [LARGE SCALE GENOMIC DNA]</scope>
    <source>
        <strain evidence="3">E4 str. BoNT E BL5262</strain>
    </source>
</reference>
<dbReference type="InterPro" id="IPR036779">
    <property type="entry name" value="LysM_dom_sf"/>
</dbReference>
<organism evidence="2 3">
    <name type="scientific">Clostridium butyricum E4 str. BoNT E BL5262</name>
    <dbReference type="NCBI Taxonomy" id="632245"/>
    <lineage>
        <taxon>Bacteria</taxon>
        <taxon>Bacillati</taxon>
        <taxon>Bacillota</taxon>
        <taxon>Clostridia</taxon>
        <taxon>Eubacteriales</taxon>
        <taxon>Clostridiaceae</taxon>
        <taxon>Clostridium</taxon>
    </lineage>
</organism>
<dbReference type="Gene3D" id="3.10.350.10">
    <property type="entry name" value="LysM domain"/>
    <property type="match status" value="1"/>
</dbReference>
<evidence type="ECO:0000259" key="1">
    <source>
        <dbReference type="PROSITE" id="PS51782"/>
    </source>
</evidence>
<sequence>MADERRYFKVTGKADNYSLIFPITPFPKFSASVETKSERLIGVGEVDLGHTKNLMRCVITGIIPHPNNNYPFLLVPAKSTATYINWFKKWLDNQNDLLIEYYTKDQKIAHLDCRIQDFEWSEEDGTKNIHYTITFKEYRNITINNGETNGKQVAESYGSSVYYVADGDTLISIATKLFGDSSKWSYLQKINGLTNPLFIYDGQAIKLY</sequence>
<dbReference type="AlphaFoldDB" id="C4IKA0"/>
<dbReference type="eggNOG" id="COG1652">
    <property type="taxonomic scope" value="Bacteria"/>
</dbReference>
<dbReference type="CDD" id="cd00118">
    <property type="entry name" value="LysM"/>
    <property type="match status" value="1"/>
</dbReference>
<gene>
    <name evidence="2" type="ORF">CLP_1283</name>
</gene>
<proteinExistence type="predicted"/>
<dbReference type="PROSITE" id="PS51782">
    <property type="entry name" value="LYSM"/>
    <property type="match status" value="1"/>
</dbReference>
<dbReference type="SUPFAM" id="SSF54106">
    <property type="entry name" value="LysM domain"/>
    <property type="match status" value="1"/>
</dbReference>
<dbReference type="EMBL" id="ACOM01000005">
    <property type="protein sequence ID" value="EEP53108.1"/>
    <property type="molecule type" value="Genomic_DNA"/>
</dbReference>
<evidence type="ECO:0000313" key="3">
    <source>
        <dbReference type="Proteomes" id="UP000003081"/>
    </source>
</evidence>
<dbReference type="HOGENOM" id="CLU_1319051_0_0_9"/>
<dbReference type="Pfam" id="PF01476">
    <property type="entry name" value="LysM"/>
    <property type="match status" value="1"/>
</dbReference>
<protein>
    <submittedName>
        <fullName evidence="2">N-acetylmuramoyl-L-alanine amidase 2 family</fullName>
    </submittedName>
</protein>